<dbReference type="RefSeq" id="WP_233698380.1">
    <property type="nucleotide sequence ID" value="NZ_JAJNBZ010000024.1"/>
</dbReference>
<accession>A0ABS8YP34</accession>
<protein>
    <submittedName>
        <fullName evidence="1">Uncharacterized protein</fullName>
    </submittedName>
</protein>
<sequence>MDNARILIGFSVAILFFISALSFSLQLAHDTSAAIGQADVENQHKDRNLDQTLRIADVVQRTGAKVIHTIRLLPQTQVELLVEGMVYTPEMDVEALSLRSIPQQKTYHAQVIRNETGEIVRVIYQ</sequence>
<reference evidence="1 2" key="1">
    <citation type="submission" date="2021-11" db="EMBL/GenBank/DDBJ databases">
        <title>Draft genome sequence of Paenibacillus profundus YoMME, a new Gram-positive bacteria with exoelectrogenic properties.</title>
        <authorList>
            <person name="Hubenova Y."/>
            <person name="Hubenova E."/>
            <person name="Manasiev Y."/>
            <person name="Peykov S."/>
            <person name="Mitov M."/>
        </authorList>
    </citation>
    <scope>NUCLEOTIDE SEQUENCE [LARGE SCALE GENOMIC DNA]</scope>
    <source>
        <strain evidence="1 2">YoMME</strain>
    </source>
</reference>
<keyword evidence="2" id="KW-1185">Reference proteome</keyword>
<name>A0ABS8YP34_9BACL</name>
<proteinExistence type="predicted"/>
<evidence type="ECO:0000313" key="2">
    <source>
        <dbReference type="Proteomes" id="UP001199916"/>
    </source>
</evidence>
<comment type="caution">
    <text evidence="1">The sequence shown here is derived from an EMBL/GenBank/DDBJ whole genome shotgun (WGS) entry which is preliminary data.</text>
</comment>
<evidence type="ECO:0000313" key="1">
    <source>
        <dbReference type="EMBL" id="MCE5172095.1"/>
    </source>
</evidence>
<gene>
    <name evidence="1" type="ORF">LQV63_22700</name>
</gene>
<dbReference type="Proteomes" id="UP001199916">
    <property type="component" value="Unassembled WGS sequence"/>
</dbReference>
<dbReference type="EMBL" id="JAJNBZ010000024">
    <property type="protein sequence ID" value="MCE5172095.1"/>
    <property type="molecule type" value="Genomic_DNA"/>
</dbReference>
<organism evidence="1 2">
    <name type="scientific">Paenibacillus profundus</name>
    <dbReference type="NCBI Taxonomy" id="1173085"/>
    <lineage>
        <taxon>Bacteria</taxon>
        <taxon>Bacillati</taxon>
        <taxon>Bacillota</taxon>
        <taxon>Bacilli</taxon>
        <taxon>Bacillales</taxon>
        <taxon>Paenibacillaceae</taxon>
        <taxon>Paenibacillus</taxon>
    </lineage>
</organism>